<accession>A0AA39UX04</accession>
<protein>
    <recommendedName>
        <fullName evidence="1">Heterokaryon incompatibility domain-containing protein</fullName>
    </recommendedName>
</protein>
<dbReference type="Proteomes" id="UP001166286">
    <property type="component" value="Unassembled WGS sequence"/>
</dbReference>
<comment type="caution">
    <text evidence="2">The sequence shown here is derived from an EMBL/GenBank/DDBJ whole genome shotgun (WGS) entry which is preliminary data.</text>
</comment>
<dbReference type="Pfam" id="PF06985">
    <property type="entry name" value="HET"/>
    <property type="match status" value="1"/>
</dbReference>
<reference evidence="2" key="1">
    <citation type="submission" date="2023-03" db="EMBL/GenBank/DDBJ databases">
        <title>Complete genome of Cladonia borealis.</title>
        <authorList>
            <person name="Park H."/>
        </authorList>
    </citation>
    <scope>NUCLEOTIDE SEQUENCE</scope>
    <source>
        <strain evidence="2">ANT050790</strain>
    </source>
</reference>
<dbReference type="InterPro" id="IPR010730">
    <property type="entry name" value="HET"/>
</dbReference>
<dbReference type="AlphaFoldDB" id="A0AA39UX04"/>
<name>A0AA39UX04_9LECA</name>
<gene>
    <name evidence="2" type="ORF">JMJ35_010668</name>
</gene>
<dbReference type="EMBL" id="JAFEKC020000026">
    <property type="protein sequence ID" value="KAK0506968.1"/>
    <property type="molecule type" value="Genomic_DNA"/>
</dbReference>
<feature type="domain" description="Heterokaryon incompatibility" evidence="1">
    <location>
        <begin position="50"/>
        <end position="128"/>
    </location>
</feature>
<organism evidence="2 3">
    <name type="scientific">Cladonia borealis</name>
    <dbReference type="NCBI Taxonomy" id="184061"/>
    <lineage>
        <taxon>Eukaryota</taxon>
        <taxon>Fungi</taxon>
        <taxon>Dikarya</taxon>
        <taxon>Ascomycota</taxon>
        <taxon>Pezizomycotina</taxon>
        <taxon>Lecanoromycetes</taxon>
        <taxon>OSLEUM clade</taxon>
        <taxon>Lecanoromycetidae</taxon>
        <taxon>Lecanorales</taxon>
        <taxon>Lecanorineae</taxon>
        <taxon>Cladoniaceae</taxon>
        <taxon>Cladonia</taxon>
    </lineage>
</organism>
<sequence>MLSSLESVTGTQFRVVKFEFCHDSECTFSTNPHLIVTTDYVELKRSKAIALSYTWGEFDRKRRCIGHRPDNTPVELQLGAEWIIEDVVARLAMLCIKHGLCWVDQFCIPQRDEEVRTALASIPMIYKTLDVIALLPGSLCACAGRVAWTSDQVAPCVKNPVAKERLEAQLRGTLTRIRSGGASTEHSGENLTNRPLDNEAVNNLSPYALKLYEQCLAEGGDPLMALMELHLEQIRFTERAVSSFSEFLDVDRFDSTSELRAFITFIKFLNGMVAVKDVSYDAETDTDKRLKGFFTQIGRLGSLQRAATQQRDYVAAVWVDCPGYILPIRLENMSLSELLEDTLNQIEKKFGLSFTVCAPSGLFGASQRGALWQPSQYLDHIETNTARDVYGVLPRSRNGPIKLDKNSHVSLQHLGAGEFMKKVIRNWPGDVTERLFYSQKNAKRDYAKTTVDHFCDLLLLYTVTERNVVDMQHPTRQLQTMLTSVISESEISLAEHYNATYSFVADALGLDRSFCQSLGLQLMVGFFPSPCISLSAVDLDMTMEVDVDDFHYDDEVWTVCMSRGAAASGSLLIEVEKVLEQAEPRQFRVTGVWVPCVNVRLNEISAIPSIHGRDGFII</sequence>
<evidence type="ECO:0000313" key="2">
    <source>
        <dbReference type="EMBL" id="KAK0506968.1"/>
    </source>
</evidence>
<keyword evidence="3" id="KW-1185">Reference proteome</keyword>
<evidence type="ECO:0000259" key="1">
    <source>
        <dbReference type="Pfam" id="PF06985"/>
    </source>
</evidence>
<proteinExistence type="predicted"/>
<evidence type="ECO:0000313" key="3">
    <source>
        <dbReference type="Proteomes" id="UP001166286"/>
    </source>
</evidence>